<keyword evidence="1" id="KW-0175">Coiled coil</keyword>
<organism evidence="3">
    <name type="scientific">viral metagenome</name>
    <dbReference type="NCBI Taxonomy" id="1070528"/>
    <lineage>
        <taxon>unclassified sequences</taxon>
        <taxon>metagenomes</taxon>
        <taxon>organismal metagenomes</taxon>
    </lineage>
</organism>
<feature type="compositionally biased region" description="Acidic residues" evidence="2">
    <location>
        <begin position="424"/>
        <end position="435"/>
    </location>
</feature>
<protein>
    <submittedName>
        <fullName evidence="3">Uncharacterized protein</fullName>
    </submittedName>
</protein>
<evidence type="ECO:0000313" key="3">
    <source>
        <dbReference type="EMBL" id="QJA89907.1"/>
    </source>
</evidence>
<feature type="coiled-coil region" evidence="1">
    <location>
        <begin position="298"/>
        <end position="389"/>
    </location>
</feature>
<dbReference type="AlphaFoldDB" id="A0A6M3L4V7"/>
<evidence type="ECO:0000256" key="2">
    <source>
        <dbReference type="SAM" id="MobiDB-lite"/>
    </source>
</evidence>
<name>A0A6M3L4V7_9ZZZZ</name>
<sequence length="488" mass="54844">MLPIYKVEIDDGLADIIRASASFGILAEVQPLKLPSSPDSVISSKQRDRCKEIFNSIAEANPDQFDLYYLQSVLVSVGWNKNDDVFDRYETWNARATPVDKPFNYMHDSKDIIGHMTSSQVISDGSIIPFNTPLDDVPEVFDIIVGSVLYRSWADEELQKRMDKIITEISQSIWKVSMECLFANFDYAIITPKGDNQVIKRDKTSAFLTKHLRIYGGNGIYQDYRIGRLLRNFAFSGKGLVSEPANPKSQITGYSDQGEVRVFSSTAEVHVDKLNKEELTMTDITYTQEQYAFLKDELDGVKADLIKKNGEIESLKKQVAELDEIQKSELEKKDEESKGILIEKDKEITKLNEKLERTEADYKVAQEEISKIKAEAKKITRLNELMQREVTEEKAKALLEKFDGVNDGMFTELVSALPEKSQASEDDDDTDDDADQAAGTIDKGEVDSDDSANLSIAGEDETQNVCSAVASWIGSSILQSTKNIKKEE</sequence>
<reference evidence="3" key="1">
    <citation type="submission" date="2020-03" db="EMBL/GenBank/DDBJ databases">
        <title>The deep terrestrial virosphere.</title>
        <authorList>
            <person name="Holmfeldt K."/>
            <person name="Nilsson E."/>
            <person name="Simone D."/>
            <person name="Lopez-Fernandez M."/>
            <person name="Wu X."/>
            <person name="de Brujin I."/>
            <person name="Lundin D."/>
            <person name="Andersson A."/>
            <person name="Bertilsson S."/>
            <person name="Dopson M."/>
        </authorList>
    </citation>
    <scope>NUCLEOTIDE SEQUENCE</scope>
    <source>
        <strain evidence="3">MM415B02480</strain>
    </source>
</reference>
<proteinExistence type="predicted"/>
<gene>
    <name evidence="3" type="ORF">MM415B02480_0004</name>
</gene>
<evidence type="ECO:0000256" key="1">
    <source>
        <dbReference type="SAM" id="Coils"/>
    </source>
</evidence>
<accession>A0A6M3L4V7</accession>
<feature type="region of interest" description="Disordered" evidence="2">
    <location>
        <begin position="415"/>
        <end position="460"/>
    </location>
</feature>
<dbReference type="EMBL" id="MT142877">
    <property type="protein sequence ID" value="QJA89907.1"/>
    <property type="molecule type" value="Genomic_DNA"/>
</dbReference>